<evidence type="ECO:0000256" key="5">
    <source>
        <dbReference type="ARBA" id="ARBA00022490"/>
    </source>
</evidence>
<dbReference type="InterPro" id="IPR016454">
    <property type="entry name" value="Cysteine_dSase"/>
</dbReference>
<evidence type="ECO:0000256" key="6">
    <source>
        <dbReference type="ARBA" id="ARBA00022679"/>
    </source>
</evidence>
<evidence type="ECO:0000256" key="2">
    <source>
        <dbReference type="ARBA" id="ARBA00004514"/>
    </source>
</evidence>
<dbReference type="GO" id="GO:0005829">
    <property type="term" value="C:cytosol"/>
    <property type="evidence" value="ECO:0007669"/>
    <property type="project" value="UniProtKB-SubCell"/>
</dbReference>
<keyword evidence="14" id="KW-1185">Reference proteome</keyword>
<keyword evidence="5" id="KW-0963">Cytoplasm</keyword>
<evidence type="ECO:0000313" key="13">
    <source>
        <dbReference type="EMBL" id="KAK2172120.1"/>
    </source>
</evidence>
<comment type="similarity">
    <text evidence="3">Belongs to the class-V pyridoxal-phosphate-dependent aminotransferase family.</text>
</comment>
<evidence type="ECO:0000256" key="9">
    <source>
        <dbReference type="ARBA" id="ARBA00037407"/>
    </source>
</evidence>
<comment type="function">
    <text evidence="9">Catalyzes the decomposition of L-selenocysteine to L-alanine and elemental selenium.</text>
</comment>
<evidence type="ECO:0000256" key="1">
    <source>
        <dbReference type="ARBA" id="ARBA00001933"/>
    </source>
</evidence>
<dbReference type="PANTHER" id="PTHR11601">
    <property type="entry name" value="CYSTEINE DESULFURYLASE FAMILY MEMBER"/>
    <property type="match status" value="1"/>
</dbReference>
<comment type="subunit">
    <text evidence="4">Homodimer.</text>
</comment>
<dbReference type="Gene3D" id="1.10.260.50">
    <property type="match status" value="1"/>
</dbReference>
<organism evidence="13 14">
    <name type="scientific">Ridgeia piscesae</name>
    <name type="common">Tubeworm</name>
    <dbReference type="NCBI Taxonomy" id="27915"/>
    <lineage>
        <taxon>Eukaryota</taxon>
        <taxon>Metazoa</taxon>
        <taxon>Spiralia</taxon>
        <taxon>Lophotrochozoa</taxon>
        <taxon>Annelida</taxon>
        <taxon>Polychaeta</taxon>
        <taxon>Sedentaria</taxon>
        <taxon>Canalipalpata</taxon>
        <taxon>Sabellida</taxon>
        <taxon>Siboglinidae</taxon>
        <taxon>Ridgeia</taxon>
    </lineage>
</organism>
<protein>
    <recommendedName>
        <fullName evidence="11">Selenocysteine lyase</fullName>
        <ecNumber evidence="10">4.4.1.16</ecNumber>
    </recommendedName>
</protein>
<evidence type="ECO:0000256" key="3">
    <source>
        <dbReference type="ARBA" id="ARBA00009236"/>
    </source>
</evidence>
<evidence type="ECO:0000256" key="7">
    <source>
        <dbReference type="ARBA" id="ARBA00022898"/>
    </source>
</evidence>
<dbReference type="Gene3D" id="3.90.1150.10">
    <property type="entry name" value="Aspartate Aminotransferase, domain 1"/>
    <property type="match status" value="1"/>
</dbReference>
<name>A0AAD9NJA7_RIDPI</name>
<evidence type="ECO:0000259" key="12">
    <source>
        <dbReference type="Pfam" id="PF00266"/>
    </source>
</evidence>
<keyword evidence="7" id="KW-0663">Pyridoxal phosphate</keyword>
<gene>
    <name evidence="13" type="ORF">NP493_991g00096</name>
</gene>
<evidence type="ECO:0000256" key="4">
    <source>
        <dbReference type="ARBA" id="ARBA00011738"/>
    </source>
</evidence>
<dbReference type="PANTHER" id="PTHR11601:SF62">
    <property type="entry name" value="SELENOCYSTEINE LYASE"/>
    <property type="match status" value="1"/>
</dbReference>
<dbReference type="FunFam" id="3.40.640.10:FF:000083">
    <property type="entry name" value="Selenocysteine lyase"/>
    <property type="match status" value="1"/>
</dbReference>
<keyword evidence="8" id="KW-0456">Lyase</keyword>
<evidence type="ECO:0000256" key="10">
    <source>
        <dbReference type="ARBA" id="ARBA00039054"/>
    </source>
</evidence>
<comment type="subcellular location">
    <subcellularLocation>
        <location evidence="2">Cytoplasm</location>
        <location evidence="2">Cytosol</location>
    </subcellularLocation>
</comment>
<dbReference type="AlphaFoldDB" id="A0AAD9NJA7"/>
<dbReference type="InterPro" id="IPR000192">
    <property type="entry name" value="Aminotrans_V_dom"/>
</dbReference>
<evidence type="ECO:0000256" key="11">
    <source>
        <dbReference type="ARBA" id="ARBA00040554"/>
    </source>
</evidence>
<dbReference type="InterPro" id="IPR015422">
    <property type="entry name" value="PyrdxlP-dep_Trfase_small"/>
</dbReference>
<dbReference type="InterPro" id="IPR015424">
    <property type="entry name" value="PyrdxlP-dep_Trfase"/>
</dbReference>
<comment type="cofactor">
    <cofactor evidence="1">
        <name>pyridoxal 5'-phosphate</name>
        <dbReference type="ChEBI" id="CHEBI:597326"/>
    </cofactor>
</comment>
<dbReference type="Gene3D" id="3.40.640.10">
    <property type="entry name" value="Type I PLP-dependent aspartate aminotransferase-like (Major domain)"/>
    <property type="match status" value="1"/>
</dbReference>
<keyword evidence="6" id="KW-0808">Transferase</keyword>
<feature type="domain" description="Aminotransferase class V" evidence="12">
    <location>
        <begin position="119"/>
        <end position="405"/>
    </location>
</feature>
<dbReference type="FunFam" id="3.90.1150.10:FF:000065">
    <property type="entry name" value="Selenocysteine lyase"/>
    <property type="match status" value="1"/>
</dbReference>
<comment type="caution">
    <text evidence="13">The sequence shown here is derived from an EMBL/GenBank/DDBJ whole genome shotgun (WGS) entry which is preliminary data.</text>
</comment>
<evidence type="ECO:0000313" key="14">
    <source>
        <dbReference type="Proteomes" id="UP001209878"/>
    </source>
</evidence>
<accession>A0AAD9NJA7</accession>
<dbReference type="Pfam" id="PF00266">
    <property type="entry name" value="Aminotran_5"/>
    <property type="match status" value="2"/>
</dbReference>
<dbReference type="PIRSF" id="PIRSF005572">
    <property type="entry name" value="NifS"/>
    <property type="match status" value="1"/>
</dbReference>
<dbReference type="GO" id="GO:0016740">
    <property type="term" value="F:transferase activity"/>
    <property type="evidence" value="ECO:0007669"/>
    <property type="project" value="UniProtKB-KW"/>
</dbReference>
<proteinExistence type="inferred from homology"/>
<dbReference type="InterPro" id="IPR015421">
    <property type="entry name" value="PyrdxlP-dep_Trfase_major"/>
</dbReference>
<dbReference type="SUPFAM" id="SSF53383">
    <property type="entry name" value="PLP-dependent transferases"/>
    <property type="match status" value="1"/>
</dbReference>
<feature type="domain" description="Aminotransferase class V" evidence="12">
    <location>
        <begin position="2"/>
        <end position="87"/>
    </location>
</feature>
<dbReference type="Proteomes" id="UP001209878">
    <property type="component" value="Unassembled WGS sequence"/>
</dbReference>
<dbReference type="GO" id="GO:0009000">
    <property type="term" value="F:selenocysteine lyase activity"/>
    <property type="evidence" value="ECO:0007669"/>
    <property type="project" value="UniProtKB-EC"/>
</dbReference>
<dbReference type="EMBL" id="JAODUO010000991">
    <property type="protein sequence ID" value="KAK2172120.1"/>
    <property type="molecule type" value="Genomic_DNA"/>
</dbReference>
<sequence length="427" mass="47439">MDSNATTPLDPEVLQVITSALETAWGNPSSNYETGVKAKVLINEARTHVATMVRCKPENIIFTSGGTESNNMVLYSALQMFWEQQNTQATGHTYLHRNSCSHRNVENENETEDRICMRPHFITTNIEHDSITKVLRHFQTEGLADVTYLPVSKMSGRVEAIQVLDALRPNTILVTVMLANNETGVIQPVGEIARKLSTYSRSKFHTKVFLHTDASQAIGKIPVDVHKLGVDFLTITGHKFYGPRIGALYVSNPDDLFPIFYGGGQERGYRPGTENTAMIAGLGKAAELVVLNIEQYQDQMRVVRDYLEDSLQKQFQLRVMINGRYPTSERLPNTCNVSFLGEGLQGNKVLARCRYFQASVGAACHSHMKYVCSQVLLASGVPPDVASNAIRLSIGRSTTKSDIDVIVNDLKAIVNLMLAEKVWPVKH</sequence>
<evidence type="ECO:0000256" key="8">
    <source>
        <dbReference type="ARBA" id="ARBA00023239"/>
    </source>
</evidence>
<dbReference type="EC" id="4.4.1.16" evidence="10"/>
<reference evidence="13" key="1">
    <citation type="journal article" date="2023" name="Mol. Biol. Evol.">
        <title>Third-Generation Sequencing Reveals the Adaptive Role of the Epigenome in Three Deep-Sea Polychaetes.</title>
        <authorList>
            <person name="Perez M."/>
            <person name="Aroh O."/>
            <person name="Sun Y."/>
            <person name="Lan Y."/>
            <person name="Juniper S.K."/>
            <person name="Young C.R."/>
            <person name="Angers B."/>
            <person name="Qian P.Y."/>
        </authorList>
    </citation>
    <scope>NUCLEOTIDE SEQUENCE</scope>
    <source>
        <strain evidence="13">R07B-5</strain>
    </source>
</reference>